<evidence type="ECO:0000256" key="1">
    <source>
        <dbReference type="SAM" id="SignalP"/>
    </source>
</evidence>
<dbReference type="InterPro" id="IPR011765">
    <property type="entry name" value="Pept_M16_N"/>
</dbReference>
<dbReference type="RefSeq" id="WP_138081219.1">
    <property type="nucleotide sequence ID" value="NZ_VAJM01000015.1"/>
</dbReference>
<feature type="domain" description="Peptidase M16 C-terminal" evidence="3">
    <location>
        <begin position="202"/>
        <end position="375"/>
    </location>
</feature>
<evidence type="ECO:0000313" key="5">
    <source>
        <dbReference type="Proteomes" id="UP000305517"/>
    </source>
</evidence>
<name>A0A5R8WJX6_9BACT</name>
<evidence type="ECO:0000259" key="2">
    <source>
        <dbReference type="Pfam" id="PF00675"/>
    </source>
</evidence>
<dbReference type="Pfam" id="PF05193">
    <property type="entry name" value="Peptidase_M16_C"/>
    <property type="match status" value="1"/>
</dbReference>
<gene>
    <name evidence="4" type="ORF">FDY95_22375</name>
</gene>
<dbReference type="Pfam" id="PF00675">
    <property type="entry name" value="Peptidase_M16"/>
    <property type="match status" value="1"/>
</dbReference>
<dbReference type="AlphaFoldDB" id="A0A5R8WJX6"/>
<comment type="caution">
    <text evidence="4">The sequence shown here is derived from an EMBL/GenBank/DDBJ whole genome shotgun (WGS) entry which is preliminary data.</text>
</comment>
<feature type="signal peptide" evidence="1">
    <location>
        <begin position="1"/>
        <end position="21"/>
    </location>
</feature>
<dbReference type="SUPFAM" id="SSF63411">
    <property type="entry name" value="LuxS/MPP-like metallohydrolase"/>
    <property type="match status" value="2"/>
</dbReference>
<protein>
    <submittedName>
        <fullName evidence="4">Insulinase family protein</fullName>
    </submittedName>
</protein>
<dbReference type="PANTHER" id="PTHR11851">
    <property type="entry name" value="METALLOPROTEASE"/>
    <property type="match status" value="1"/>
</dbReference>
<dbReference type="PANTHER" id="PTHR11851:SF224">
    <property type="entry name" value="PROCESSING PROTEASE"/>
    <property type="match status" value="1"/>
</dbReference>
<dbReference type="EMBL" id="VAJM01000015">
    <property type="protein sequence ID" value="TLM88932.1"/>
    <property type="molecule type" value="Genomic_DNA"/>
</dbReference>
<dbReference type="InterPro" id="IPR050361">
    <property type="entry name" value="MPP/UQCRC_Complex"/>
</dbReference>
<keyword evidence="5" id="KW-1185">Reference proteome</keyword>
<evidence type="ECO:0000313" key="4">
    <source>
        <dbReference type="EMBL" id="TLM88932.1"/>
    </source>
</evidence>
<sequence>MKSSLLLLLSGLLLGPLTALAQHIPAGAPPRPFRLPARTTFTLPNGLKAQLVPYGNLPKVTVSLVLQTGNVHEQATEAGLADIVGGLLSEGSHEVPAAALATQVAHMGGTLNVAVGETETALSATVLAEHSPAFVALLGQLMQQPALPAAALPRVTADLKRRLAQYGAQPGTQARLAYAGALFGSHPYGRGLPAEEQLDAHTIEQVRAFYAREYGAQRASLYIVGRFDTAAVRPAVGAALGGWARGPARHVEVPQPQARGQLLVLDRPGAQQTSVVMGLPVVPPSHPDYNGLRLMNTLLGGGLTSRITRNIRGDKGYTYGSTSSIYPRYGCADWGEGSDVATAHSADALREIFKEIIRLGQEAPPAQELREVQEQEAGQFVLRNSSPAGIITQLRFLDLHGLPDSYLTEQVPALYAITPAQVQELARQYLRPEAMTVVLVGDRATLTRQLQGFEVQGRRLW</sequence>
<dbReference type="InterPro" id="IPR007863">
    <property type="entry name" value="Peptidase_M16_C"/>
</dbReference>
<accession>A0A5R8WJX6</accession>
<organism evidence="4 5">
    <name type="scientific">Hymenobacter jeollabukensis</name>
    <dbReference type="NCBI Taxonomy" id="2025313"/>
    <lineage>
        <taxon>Bacteria</taxon>
        <taxon>Pseudomonadati</taxon>
        <taxon>Bacteroidota</taxon>
        <taxon>Cytophagia</taxon>
        <taxon>Cytophagales</taxon>
        <taxon>Hymenobacteraceae</taxon>
        <taxon>Hymenobacter</taxon>
    </lineage>
</organism>
<dbReference type="OrthoDB" id="9811314at2"/>
<dbReference type="InterPro" id="IPR011249">
    <property type="entry name" value="Metalloenz_LuxS/M16"/>
</dbReference>
<reference evidence="4 5" key="1">
    <citation type="submission" date="2019-05" db="EMBL/GenBank/DDBJ databases">
        <title>Hymenobacter edaphi sp. nov., isolated from abandoned arsenic-contaminated farmland soil.</title>
        <authorList>
            <person name="Nie L."/>
        </authorList>
    </citation>
    <scope>NUCLEOTIDE SEQUENCE [LARGE SCALE GENOMIC DNA]</scope>
    <source>
        <strain evidence="4 5">1-3-3-8</strain>
    </source>
</reference>
<dbReference type="GO" id="GO:0046872">
    <property type="term" value="F:metal ion binding"/>
    <property type="evidence" value="ECO:0007669"/>
    <property type="project" value="InterPro"/>
</dbReference>
<feature type="domain" description="Peptidase M16 N-terminal" evidence="2">
    <location>
        <begin position="58"/>
        <end position="170"/>
    </location>
</feature>
<keyword evidence="1" id="KW-0732">Signal</keyword>
<dbReference type="Gene3D" id="3.30.830.10">
    <property type="entry name" value="Metalloenzyme, LuxS/M16 peptidase-like"/>
    <property type="match status" value="2"/>
</dbReference>
<evidence type="ECO:0000259" key="3">
    <source>
        <dbReference type="Pfam" id="PF05193"/>
    </source>
</evidence>
<dbReference type="Proteomes" id="UP000305517">
    <property type="component" value="Unassembled WGS sequence"/>
</dbReference>
<feature type="chain" id="PRO_5024349284" evidence="1">
    <location>
        <begin position="22"/>
        <end position="461"/>
    </location>
</feature>
<proteinExistence type="predicted"/>